<sequence length="140" mass="16026">MAPEIQLFLWFSVGAMCLLRGNILRNKHENLARCGQKTTGIVTSVIDNSWLKLFDDQGLFHYSIRFVTADQRWISKSFTTFVDKFDSRYREGESIDIVYNQTNPEEFTVGSYANSYSPIVLMLGGLGCIGYSFWLAYLLP</sequence>
<organism evidence="2 3">
    <name type="scientific">Hymenobacter aquaticus</name>
    <dbReference type="NCBI Taxonomy" id="1867101"/>
    <lineage>
        <taxon>Bacteria</taxon>
        <taxon>Pseudomonadati</taxon>
        <taxon>Bacteroidota</taxon>
        <taxon>Cytophagia</taxon>
        <taxon>Cytophagales</taxon>
        <taxon>Hymenobacteraceae</taxon>
        <taxon>Hymenobacter</taxon>
    </lineage>
</organism>
<feature type="transmembrane region" description="Helical" evidence="1">
    <location>
        <begin position="119"/>
        <end position="139"/>
    </location>
</feature>
<evidence type="ECO:0000313" key="2">
    <source>
        <dbReference type="EMBL" id="TGE23919.1"/>
    </source>
</evidence>
<dbReference type="Proteomes" id="UP000297549">
    <property type="component" value="Unassembled WGS sequence"/>
</dbReference>
<dbReference type="EMBL" id="SRLC01000001">
    <property type="protein sequence ID" value="TGE23919.1"/>
    <property type="molecule type" value="Genomic_DNA"/>
</dbReference>
<comment type="caution">
    <text evidence="2">The sequence shown here is derived from an EMBL/GenBank/DDBJ whole genome shotgun (WGS) entry which is preliminary data.</text>
</comment>
<name>A0A4Z0Q361_9BACT</name>
<keyword evidence="3" id="KW-1185">Reference proteome</keyword>
<accession>A0A4Z0Q361</accession>
<keyword evidence="1" id="KW-0472">Membrane</keyword>
<keyword evidence="1" id="KW-1133">Transmembrane helix</keyword>
<dbReference type="RefSeq" id="WP_135460975.1">
    <property type="nucleotide sequence ID" value="NZ_SRLC01000001.1"/>
</dbReference>
<evidence type="ECO:0000256" key="1">
    <source>
        <dbReference type="SAM" id="Phobius"/>
    </source>
</evidence>
<dbReference type="AlphaFoldDB" id="A0A4Z0Q361"/>
<gene>
    <name evidence="2" type="ORF">E5K00_01505</name>
</gene>
<keyword evidence="1" id="KW-0812">Transmembrane</keyword>
<feature type="transmembrane region" description="Helical" evidence="1">
    <location>
        <begin position="6"/>
        <end position="23"/>
    </location>
</feature>
<evidence type="ECO:0000313" key="3">
    <source>
        <dbReference type="Proteomes" id="UP000297549"/>
    </source>
</evidence>
<proteinExistence type="predicted"/>
<protein>
    <submittedName>
        <fullName evidence="2">DUF3592 domain-containing protein</fullName>
    </submittedName>
</protein>
<dbReference type="OrthoDB" id="681001at2"/>
<reference evidence="2 3" key="1">
    <citation type="submission" date="2019-04" db="EMBL/GenBank/DDBJ databases">
        <authorList>
            <person name="Feng G."/>
            <person name="Zhang J."/>
            <person name="Zhu H."/>
        </authorList>
    </citation>
    <scope>NUCLEOTIDE SEQUENCE [LARGE SCALE GENOMIC DNA]</scope>
    <source>
        <strain evidence="2 3">JCM 31653</strain>
    </source>
</reference>